<evidence type="ECO:0000313" key="2">
    <source>
        <dbReference type="Proteomes" id="UP000276133"/>
    </source>
</evidence>
<keyword evidence="2" id="KW-1185">Reference proteome</keyword>
<organism evidence="1 2">
    <name type="scientific">Brachionus plicatilis</name>
    <name type="common">Marine rotifer</name>
    <name type="synonym">Brachionus muelleri</name>
    <dbReference type="NCBI Taxonomy" id="10195"/>
    <lineage>
        <taxon>Eukaryota</taxon>
        <taxon>Metazoa</taxon>
        <taxon>Spiralia</taxon>
        <taxon>Gnathifera</taxon>
        <taxon>Rotifera</taxon>
        <taxon>Eurotatoria</taxon>
        <taxon>Monogononta</taxon>
        <taxon>Pseudotrocha</taxon>
        <taxon>Ploima</taxon>
        <taxon>Brachionidae</taxon>
        <taxon>Brachionus</taxon>
    </lineage>
</organism>
<dbReference type="Proteomes" id="UP000276133">
    <property type="component" value="Unassembled WGS sequence"/>
</dbReference>
<sequence length="101" mass="11900">MEDEEDEHDEPLLLPASLDMSRSVFRLLDAWPLFSDGDLEQKILGYFKIDIKNKKKQEEMNASVCQYCRQIVGITLVPSGHKNKKLHLYRNSDREFFCFVF</sequence>
<comment type="caution">
    <text evidence="1">The sequence shown here is derived from an EMBL/GenBank/DDBJ whole genome shotgun (WGS) entry which is preliminary data.</text>
</comment>
<dbReference type="EMBL" id="REGN01000082">
    <property type="protein sequence ID" value="RNA44613.1"/>
    <property type="molecule type" value="Genomic_DNA"/>
</dbReference>
<evidence type="ECO:0000313" key="1">
    <source>
        <dbReference type="EMBL" id="RNA44613.1"/>
    </source>
</evidence>
<reference evidence="1 2" key="1">
    <citation type="journal article" date="2018" name="Sci. Rep.">
        <title>Genomic signatures of local adaptation to the degree of environmental predictability in rotifers.</title>
        <authorList>
            <person name="Franch-Gras L."/>
            <person name="Hahn C."/>
            <person name="Garcia-Roger E.M."/>
            <person name="Carmona M.J."/>
            <person name="Serra M."/>
            <person name="Gomez A."/>
        </authorList>
    </citation>
    <scope>NUCLEOTIDE SEQUENCE [LARGE SCALE GENOMIC DNA]</scope>
    <source>
        <strain evidence="1">HYR1</strain>
    </source>
</reference>
<name>A0A3M7T946_BRAPC</name>
<dbReference type="AlphaFoldDB" id="A0A3M7T946"/>
<gene>
    <name evidence="1" type="ORF">BpHYR1_035206</name>
</gene>
<proteinExistence type="predicted"/>
<accession>A0A3M7T946</accession>
<protein>
    <submittedName>
        <fullName evidence="1">Uncharacterized protein</fullName>
    </submittedName>
</protein>